<dbReference type="KEGG" id="bgt:106066125"/>
<organism evidence="12 13">
    <name type="scientific">Biomphalaria glabrata</name>
    <name type="common">Bloodfluke planorb</name>
    <name type="synonym">Freshwater snail</name>
    <dbReference type="NCBI Taxonomy" id="6526"/>
    <lineage>
        <taxon>Eukaryota</taxon>
        <taxon>Metazoa</taxon>
        <taxon>Spiralia</taxon>
        <taxon>Lophotrochozoa</taxon>
        <taxon>Mollusca</taxon>
        <taxon>Gastropoda</taxon>
        <taxon>Heterobranchia</taxon>
        <taxon>Euthyneura</taxon>
        <taxon>Panpulmonata</taxon>
        <taxon>Hygrophila</taxon>
        <taxon>Lymnaeoidea</taxon>
        <taxon>Planorbidae</taxon>
        <taxon>Biomphalaria</taxon>
    </lineage>
</organism>
<dbReference type="EC" id="2.7.11.1" evidence="2"/>
<dbReference type="FunFam" id="1.10.510.10:FF:000301">
    <property type="entry name" value="Serine/threonine-protein kinase Chk1"/>
    <property type="match status" value="1"/>
</dbReference>
<dbReference type="GO" id="GO:0004674">
    <property type="term" value="F:protein serine/threonine kinase activity"/>
    <property type="evidence" value="ECO:0007669"/>
    <property type="project" value="UniProtKB-KW"/>
</dbReference>
<dbReference type="GO" id="GO:0005524">
    <property type="term" value="F:ATP binding"/>
    <property type="evidence" value="ECO:0007669"/>
    <property type="project" value="UniProtKB-KW"/>
</dbReference>
<evidence type="ECO:0000256" key="3">
    <source>
        <dbReference type="ARBA" id="ARBA00022527"/>
    </source>
</evidence>
<dbReference type="GO" id="GO:0005737">
    <property type="term" value="C:cytoplasm"/>
    <property type="evidence" value="ECO:0007669"/>
    <property type="project" value="TreeGrafter"/>
</dbReference>
<evidence type="ECO:0000256" key="10">
    <source>
        <dbReference type="SAM" id="MobiDB-lite"/>
    </source>
</evidence>
<reference evidence="12" key="1">
    <citation type="submission" date="2020-05" db="UniProtKB">
        <authorList>
            <consortium name="EnsemblMetazoa"/>
        </authorList>
    </citation>
    <scope>IDENTIFICATION</scope>
    <source>
        <strain evidence="12">BB02</strain>
    </source>
</reference>
<keyword evidence="5" id="KW-0547">Nucleotide-binding</keyword>
<gene>
    <name evidence="12" type="primary">106066125</name>
</gene>
<dbReference type="PROSITE" id="PS50011">
    <property type="entry name" value="PROTEIN_KINASE_DOM"/>
    <property type="match status" value="1"/>
</dbReference>
<dbReference type="InterPro" id="IPR011009">
    <property type="entry name" value="Kinase-like_dom_sf"/>
</dbReference>
<dbReference type="SMART" id="SM00220">
    <property type="entry name" value="S_TKc"/>
    <property type="match status" value="1"/>
</dbReference>
<evidence type="ECO:0000256" key="1">
    <source>
        <dbReference type="ARBA" id="ARBA00010791"/>
    </source>
</evidence>
<feature type="compositionally biased region" description="Low complexity" evidence="10">
    <location>
        <begin position="560"/>
        <end position="575"/>
    </location>
</feature>
<dbReference type="InterPro" id="IPR000719">
    <property type="entry name" value="Prot_kinase_dom"/>
</dbReference>
<feature type="compositionally biased region" description="Basic and acidic residues" evidence="10">
    <location>
        <begin position="599"/>
        <end position="631"/>
    </location>
</feature>
<dbReference type="Gene3D" id="3.30.200.20">
    <property type="entry name" value="Phosphorylase Kinase, domain 1"/>
    <property type="match status" value="1"/>
</dbReference>
<evidence type="ECO:0000256" key="9">
    <source>
        <dbReference type="ARBA" id="ARBA00048679"/>
    </source>
</evidence>
<dbReference type="PROSITE" id="PS00108">
    <property type="entry name" value="PROTEIN_KINASE_ST"/>
    <property type="match status" value="1"/>
</dbReference>
<feature type="region of interest" description="Disordered" evidence="10">
    <location>
        <begin position="524"/>
        <end position="649"/>
    </location>
</feature>
<comment type="similarity">
    <text evidence="1">Belongs to the protein kinase superfamily. CAMK Ser/Thr protein kinase family. NIM1 subfamily.</text>
</comment>
<accession>A0A2C9JSD7</accession>
<dbReference type="STRING" id="6526.A0A2C9JSD7"/>
<evidence type="ECO:0000256" key="7">
    <source>
        <dbReference type="ARBA" id="ARBA00022840"/>
    </source>
</evidence>
<sequence length="649" mass="74080">MCDDLANKTDVMCRIYMRQLGLNTELEREACGSNPKDLVPKIVYFVTFGAYTFNIWNYIAVLAAQRHVQPTGLYVVGDQHPQGPWWELTLRDVPGLRVKLAVCRASMECVAVKIIHLTDSTVEENVKKEICIHRMVNHKNVIKFYGYRKANNIQYLFLKYACGGELFDRIEPDKGMKLRDALRYFHQLIEGVEYLHSIGVCHRDLKPENLLLDENDVLQITDFGMATVFRYKGVEREVSRMCGTKPYTAPEVLKGTPYRAEPADVWSCAIILVTLLAGELPWDVPIMRDRMYRQWRERCITKEPWKKMDTLALSLFRSVLVEDPKRRYTIEQIKKHQFYNKTFALQEEEENSCSSSGVKRRNSLLDEMGHLSSPQGVFSQPDRSNNENSLSPLAEVRHPISFSQPAQSDDLLLNSQLQCTPATSQTPFQKLVRRMTRFFVLTTRQETVKAMTELLESHGYVVKKNSSILLQTDVDKTKARLIFKICLIDMAGNLLVDFRLSKGDGLEFKRHFVKIKEKVKHIIRKTPPSWPQGGVTDSESAADRLSKRLEASSPESLTASNSSELPGSSEGPSRSTSNSKPKNELSDSTKPSSSKATASKKDSKQERLDSKQERPAKRSRLEITEEREDKGSTNSPATHFLELQRRTTM</sequence>
<dbReference type="AlphaFoldDB" id="A0A2C9JSD7"/>
<keyword evidence="3" id="KW-0723">Serine/threonine-protein kinase</keyword>
<evidence type="ECO:0000256" key="5">
    <source>
        <dbReference type="ARBA" id="ARBA00022741"/>
    </source>
</evidence>
<protein>
    <recommendedName>
        <fullName evidence="2">non-specific serine/threonine protein kinase</fullName>
        <ecNumber evidence="2">2.7.11.1</ecNumber>
    </recommendedName>
</protein>
<evidence type="ECO:0000259" key="11">
    <source>
        <dbReference type="PROSITE" id="PS50011"/>
    </source>
</evidence>
<dbReference type="Proteomes" id="UP000076420">
    <property type="component" value="Unassembled WGS sequence"/>
</dbReference>
<evidence type="ECO:0000256" key="4">
    <source>
        <dbReference type="ARBA" id="ARBA00022679"/>
    </source>
</evidence>
<dbReference type="VEuPathDB" id="VectorBase:BGLAX_034871"/>
<dbReference type="InterPro" id="IPR008271">
    <property type="entry name" value="Ser/Thr_kinase_AS"/>
</dbReference>
<dbReference type="VEuPathDB" id="VectorBase:BGLB007283"/>
<evidence type="ECO:0000313" key="13">
    <source>
        <dbReference type="Proteomes" id="UP000076420"/>
    </source>
</evidence>
<dbReference type="PANTHER" id="PTHR24346:SF107">
    <property type="entry name" value="SERINE_THREONINE-PROTEIN KINASE CHK1"/>
    <property type="match status" value="1"/>
</dbReference>
<proteinExistence type="inferred from homology"/>
<dbReference type="Gene3D" id="1.10.510.10">
    <property type="entry name" value="Transferase(Phosphotransferase) domain 1"/>
    <property type="match status" value="1"/>
</dbReference>
<feature type="domain" description="Protein kinase" evidence="11">
    <location>
        <begin position="88"/>
        <end position="339"/>
    </location>
</feature>
<evidence type="ECO:0000256" key="8">
    <source>
        <dbReference type="ARBA" id="ARBA00047899"/>
    </source>
</evidence>
<keyword evidence="6" id="KW-0418">Kinase</keyword>
<evidence type="ECO:0000256" key="2">
    <source>
        <dbReference type="ARBA" id="ARBA00012513"/>
    </source>
</evidence>
<dbReference type="Gene3D" id="3.30.310.80">
    <property type="entry name" value="Kinase associated domain 1, KA1"/>
    <property type="match status" value="1"/>
</dbReference>
<dbReference type="PANTHER" id="PTHR24346">
    <property type="entry name" value="MAP/MICROTUBULE AFFINITY-REGULATING KINASE"/>
    <property type="match status" value="1"/>
</dbReference>
<dbReference type="GO" id="GO:0035556">
    <property type="term" value="P:intracellular signal transduction"/>
    <property type="evidence" value="ECO:0007669"/>
    <property type="project" value="TreeGrafter"/>
</dbReference>
<evidence type="ECO:0000256" key="6">
    <source>
        <dbReference type="ARBA" id="ARBA00022777"/>
    </source>
</evidence>
<dbReference type="SUPFAM" id="SSF56112">
    <property type="entry name" value="Protein kinase-like (PK-like)"/>
    <property type="match status" value="1"/>
</dbReference>
<name>A0A2C9JSD7_BIOGL</name>
<evidence type="ECO:0000313" key="12">
    <source>
        <dbReference type="EnsemblMetazoa" id="BGLB007283-PB"/>
    </source>
</evidence>
<comment type="catalytic activity">
    <reaction evidence="9">
        <text>L-seryl-[protein] + ATP = O-phospho-L-seryl-[protein] + ADP + H(+)</text>
        <dbReference type="Rhea" id="RHEA:17989"/>
        <dbReference type="Rhea" id="RHEA-COMP:9863"/>
        <dbReference type="Rhea" id="RHEA-COMP:11604"/>
        <dbReference type="ChEBI" id="CHEBI:15378"/>
        <dbReference type="ChEBI" id="CHEBI:29999"/>
        <dbReference type="ChEBI" id="CHEBI:30616"/>
        <dbReference type="ChEBI" id="CHEBI:83421"/>
        <dbReference type="ChEBI" id="CHEBI:456216"/>
        <dbReference type="EC" id="2.7.11.1"/>
    </reaction>
</comment>
<dbReference type="EnsemblMetazoa" id="BGLB007283-RB">
    <property type="protein sequence ID" value="BGLB007283-PB"/>
    <property type="gene ID" value="BGLB007283"/>
</dbReference>
<keyword evidence="4" id="KW-0808">Transferase</keyword>
<comment type="catalytic activity">
    <reaction evidence="8">
        <text>L-threonyl-[protein] + ATP = O-phospho-L-threonyl-[protein] + ADP + H(+)</text>
        <dbReference type="Rhea" id="RHEA:46608"/>
        <dbReference type="Rhea" id="RHEA-COMP:11060"/>
        <dbReference type="Rhea" id="RHEA-COMP:11605"/>
        <dbReference type="ChEBI" id="CHEBI:15378"/>
        <dbReference type="ChEBI" id="CHEBI:30013"/>
        <dbReference type="ChEBI" id="CHEBI:30616"/>
        <dbReference type="ChEBI" id="CHEBI:61977"/>
        <dbReference type="ChEBI" id="CHEBI:456216"/>
        <dbReference type="EC" id="2.7.11.1"/>
    </reaction>
</comment>
<feature type="compositionally biased region" description="Basic and acidic residues" evidence="10">
    <location>
        <begin position="541"/>
        <end position="550"/>
    </location>
</feature>
<feature type="compositionally biased region" description="Low complexity" evidence="10">
    <location>
        <begin position="588"/>
        <end position="597"/>
    </location>
</feature>
<dbReference type="OrthoDB" id="539158at2759"/>
<keyword evidence="7" id="KW-0067">ATP-binding</keyword>
<dbReference type="Pfam" id="PF00069">
    <property type="entry name" value="Pkinase"/>
    <property type="match status" value="1"/>
</dbReference>